<reference evidence="3" key="1">
    <citation type="submission" date="2016-10" db="EMBL/GenBank/DDBJ databases">
        <authorList>
            <person name="Varghese N."/>
            <person name="Submissions S."/>
        </authorList>
    </citation>
    <scope>NUCLEOTIDE SEQUENCE [LARGE SCALE GENOMIC DNA]</scope>
    <source>
        <strain evidence="3">CGMCC 1.10658</strain>
    </source>
</reference>
<evidence type="ECO:0000313" key="3">
    <source>
        <dbReference type="Proteomes" id="UP000199305"/>
    </source>
</evidence>
<dbReference type="EMBL" id="FNFH01000005">
    <property type="protein sequence ID" value="SDK55987.1"/>
    <property type="molecule type" value="Genomic_DNA"/>
</dbReference>
<keyword evidence="1" id="KW-0732">Signal</keyword>
<dbReference type="InterPro" id="IPR011990">
    <property type="entry name" value="TPR-like_helical_dom_sf"/>
</dbReference>
<dbReference type="OrthoDB" id="5718398at2"/>
<feature type="chain" id="PRO_5011661223" evidence="1">
    <location>
        <begin position="23"/>
        <end position="444"/>
    </location>
</feature>
<organism evidence="2 3">
    <name type="scientific">Microbulbifer yueqingensis</name>
    <dbReference type="NCBI Taxonomy" id="658219"/>
    <lineage>
        <taxon>Bacteria</taxon>
        <taxon>Pseudomonadati</taxon>
        <taxon>Pseudomonadota</taxon>
        <taxon>Gammaproteobacteria</taxon>
        <taxon>Cellvibrionales</taxon>
        <taxon>Microbulbiferaceae</taxon>
        <taxon>Microbulbifer</taxon>
    </lineage>
</organism>
<dbReference type="STRING" id="658219.SAMN05216212_2648"/>
<evidence type="ECO:0000313" key="2">
    <source>
        <dbReference type="EMBL" id="SDK55987.1"/>
    </source>
</evidence>
<accession>A0A1G9CWF6</accession>
<evidence type="ECO:0000256" key="1">
    <source>
        <dbReference type="SAM" id="SignalP"/>
    </source>
</evidence>
<dbReference type="RefSeq" id="WP_139169544.1">
    <property type="nucleotide sequence ID" value="NZ_FNFH01000005.1"/>
</dbReference>
<keyword evidence="3" id="KW-1185">Reference proteome</keyword>
<dbReference type="SUPFAM" id="SSF48452">
    <property type="entry name" value="TPR-like"/>
    <property type="match status" value="1"/>
</dbReference>
<protein>
    <submittedName>
        <fullName evidence="2">Tetratricopeptide repeat-containing protein</fullName>
    </submittedName>
</protein>
<sequence length="444" mass="49637">MRKIINALAACCLASGTTMAGAQQDVFSQGTSAFKRGDYRAALGHFEAAHARGNRSENLSYNMGVTLYKLERYNEAADWFESLLDSPDWRDLALFQLGMVAEKRGNRALAQRRYQMVAASGSEKLRRLAGARLGNLGRSPVLVRETGQDSADRGSALLKLAAGYDNNAYALRDELQVDSSVGEDTYMDLFGWGQYRIAGSTSDGWRIHGYGFQRAYTEYSSLDLSSFSAGIARDMHWGAWQLELGGAAEQVALDGEQVYQQIRLEAKASQRIGDGKLELAYIPAQFSGGDGYEYLDGSRQRFEAEWKHPLGAAKLEARYRLDVNDRQDLLVTGDAGDSFYSYSPVRHSFGAELRWPVGGNWRFSVGSEYRLSNYDSENRLVDSDGALREEQRQADRVESWLGSQWMVTPRLRLAGKVTFTSNEENFETYTHDKTEANLGVTYLF</sequence>
<dbReference type="Gene3D" id="1.25.40.10">
    <property type="entry name" value="Tetratricopeptide repeat domain"/>
    <property type="match status" value="1"/>
</dbReference>
<proteinExistence type="predicted"/>
<name>A0A1G9CWF6_9GAMM</name>
<gene>
    <name evidence="2" type="ORF">SAMN05216212_2648</name>
</gene>
<dbReference type="Proteomes" id="UP000199305">
    <property type="component" value="Unassembled WGS sequence"/>
</dbReference>
<feature type="signal peptide" evidence="1">
    <location>
        <begin position="1"/>
        <end position="22"/>
    </location>
</feature>
<dbReference type="AlphaFoldDB" id="A0A1G9CWF6"/>